<dbReference type="OrthoDB" id="5183025at2"/>
<name>D3Q4C7_STANL</name>
<protein>
    <submittedName>
        <fullName evidence="1">Uncharacterized protein</fullName>
    </submittedName>
</protein>
<accession>D3Q4C7</accession>
<dbReference type="EMBL" id="CP001778">
    <property type="protein sequence ID" value="ADD40087.1"/>
    <property type="molecule type" value="Genomic_DNA"/>
</dbReference>
<keyword evidence="2" id="KW-1185">Reference proteome</keyword>
<dbReference type="Proteomes" id="UP000000844">
    <property type="component" value="Chromosome"/>
</dbReference>
<reference evidence="1 2" key="1">
    <citation type="journal article" date="2009" name="Stand. Genomic Sci.">
        <title>Complete genome sequence of Stackebrandtia nassauensis type strain (LLR-40K-21).</title>
        <authorList>
            <person name="Munk C."/>
            <person name="Lapidus A."/>
            <person name="Copeland A."/>
            <person name="Jando M."/>
            <person name="Mayilraj S."/>
            <person name="Glavina Del Rio T."/>
            <person name="Nolan M."/>
            <person name="Chen F."/>
            <person name="Lucas S."/>
            <person name="Tice H."/>
            <person name="Cheng J.F."/>
            <person name="Han C."/>
            <person name="Detter J.C."/>
            <person name="Bruce D."/>
            <person name="Goodwin L."/>
            <person name="Chain P."/>
            <person name="Pitluck S."/>
            <person name="Goker M."/>
            <person name="Ovchinikova G."/>
            <person name="Pati A."/>
            <person name="Ivanova N."/>
            <person name="Mavromatis K."/>
            <person name="Chen A."/>
            <person name="Palaniappan K."/>
            <person name="Land M."/>
            <person name="Hauser L."/>
            <person name="Chang Y.J."/>
            <person name="Jeffries C.D."/>
            <person name="Bristow J."/>
            <person name="Eisen J.A."/>
            <person name="Markowitz V."/>
            <person name="Hugenholtz P."/>
            <person name="Kyrpides N.C."/>
            <person name="Klenk H.P."/>
        </authorList>
    </citation>
    <scope>NUCLEOTIDE SEQUENCE [LARGE SCALE GENOMIC DNA]</scope>
    <source>
        <strain evidence="2">DSM 44728 / CIP 108903 / NRRL B-16338 / NBRC 102104 / LLR-40K-21</strain>
    </source>
</reference>
<dbReference type="RefSeq" id="WP_013015658.1">
    <property type="nucleotide sequence ID" value="NC_013947.1"/>
</dbReference>
<gene>
    <name evidence="1" type="ordered locus">Snas_0370</name>
</gene>
<dbReference type="KEGG" id="sna:Snas_0370"/>
<evidence type="ECO:0000313" key="1">
    <source>
        <dbReference type="EMBL" id="ADD40087.1"/>
    </source>
</evidence>
<dbReference type="HOGENOM" id="CLU_1229264_0_0_11"/>
<dbReference type="eggNOG" id="ENOG5032X61">
    <property type="taxonomic scope" value="Bacteria"/>
</dbReference>
<proteinExistence type="predicted"/>
<dbReference type="AlphaFoldDB" id="D3Q4C7"/>
<evidence type="ECO:0000313" key="2">
    <source>
        <dbReference type="Proteomes" id="UP000000844"/>
    </source>
</evidence>
<organism evidence="1 2">
    <name type="scientific">Stackebrandtia nassauensis (strain DSM 44728 / CIP 108903 / NRRL B-16338 / NBRC 102104 / LLR-40K-21)</name>
    <dbReference type="NCBI Taxonomy" id="446470"/>
    <lineage>
        <taxon>Bacteria</taxon>
        <taxon>Bacillati</taxon>
        <taxon>Actinomycetota</taxon>
        <taxon>Actinomycetes</taxon>
        <taxon>Glycomycetales</taxon>
        <taxon>Glycomycetaceae</taxon>
        <taxon>Stackebrandtia</taxon>
    </lineage>
</organism>
<sequence length="225" mass="24073">MSLPAPVLDLAASVVPDAEDLGKLAFAYAHGAPLSGFGDPDEIGLVCVWDQPEIPAAAPTEATHVTQSWFDGLVTTVTSGEGWSQPPTAALTDIAAFAYGVLLSDDAGAGTAARGTVSEFPTLLATRSAKALTEDLTTVPAALSNDTDPWTRAETLTTALYRAYVAWFAAHGHYFPGPARRHEYATHFGMDEVIPKAEQNLWKTLDPTHQSDRYTEFAQLILNDQ</sequence>